<evidence type="ECO:0000313" key="5">
    <source>
        <dbReference type="Proteomes" id="UP000325743"/>
    </source>
</evidence>
<feature type="transmembrane region" description="Helical" evidence="1">
    <location>
        <begin position="50"/>
        <end position="70"/>
    </location>
</feature>
<dbReference type="RefSeq" id="WP_063241066.1">
    <property type="nucleotide sequence ID" value="NZ_CP032518.1"/>
</dbReference>
<dbReference type="Proteomes" id="UP000325743">
    <property type="component" value="Chromosome 1"/>
</dbReference>
<keyword evidence="6" id="KW-1185">Reference proteome</keyword>
<dbReference type="Gene3D" id="1.20.120.1220">
    <property type="match status" value="1"/>
</dbReference>
<keyword evidence="1" id="KW-0472">Membrane</keyword>
<keyword evidence="1" id="KW-0812">Transmembrane</keyword>
<accession>A0A5P3VFV4</accession>
<dbReference type="EMBL" id="CP069811">
    <property type="protein sequence ID" value="QRQ91522.1"/>
    <property type="molecule type" value="Genomic_DNA"/>
</dbReference>
<feature type="transmembrane region" description="Helical" evidence="1">
    <location>
        <begin position="90"/>
        <end position="117"/>
    </location>
</feature>
<evidence type="ECO:0000313" key="3">
    <source>
        <dbReference type="EMBL" id="QEZ44252.1"/>
    </source>
</evidence>
<dbReference type="AlphaFoldDB" id="A0A5P3VFV4"/>
<reference evidence="4 6" key="2">
    <citation type="submission" date="2021-02" db="EMBL/GenBank/DDBJ databases">
        <title>Complete Genome Sequence of Cupriavidus oxalaticus Strain Ox1, a Soil Oxalate-Degrading Species.</title>
        <authorList>
            <person name="Palmieri F."/>
            <person name="Udriet P."/>
            <person name="Deuasquier M."/>
            <person name="Beaudoing E."/>
            <person name="Johnson S.L."/>
            <person name="Davenport K.W."/>
            <person name="Chain P.S."/>
            <person name="Bindschedler S."/>
            <person name="Junier P."/>
        </authorList>
    </citation>
    <scope>NUCLEOTIDE SEQUENCE [LARGE SCALE GENOMIC DNA]</scope>
    <source>
        <strain evidence="4 6">Ox1</strain>
    </source>
</reference>
<reference evidence="3 5" key="1">
    <citation type="submission" date="2018-09" db="EMBL/GenBank/DDBJ databases">
        <title>Complete genome sequence of Cupriavidus oxalaticus T2, a bacterium capable of phenol tolerance and degradation.</title>
        <authorList>
            <person name="Yan J."/>
        </authorList>
    </citation>
    <scope>NUCLEOTIDE SEQUENCE [LARGE SCALE GENOMIC DNA]</scope>
    <source>
        <strain evidence="3 5">T2</strain>
    </source>
</reference>
<name>A0A5P3VFV4_9BURK</name>
<keyword evidence="1" id="KW-1133">Transmembrane helix</keyword>
<organism evidence="3 5">
    <name type="scientific">Cupriavidus oxalaticus</name>
    <dbReference type="NCBI Taxonomy" id="96344"/>
    <lineage>
        <taxon>Bacteria</taxon>
        <taxon>Pseudomonadati</taxon>
        <taxon>Pseudomonadota</taxon>
        <taxon>Betaproteobacteria</taxon>
        <taxon>Burkholderiales</taxon>
        <taxon>Burkholderiaceae</taxon>
        <taxon>Cupriavidus</taxon>
    </lineage>
</organism>
<dbReference type="GeneID" id="303488030"/>
<dbReference type="EMBL" id="CP032518">
    <property type="protein sequence ID" value="QEZ44252.1"/>
    <property type="molecule type" value="Genomic_DNA"/>
</dbReference>
<dbReference type="Proteomes" id="UP000623307">
    <property type="component" value="Chromosome 1"/>
</dbReference>
<feature type="transmembrane region" description="Helical" evidence="1">
    <location>
        <begin position="20"/>
        <end position="38"/>
    </location>
</feature>
<dbReference type="GO" id="GO:0016020">
    <property type="term" value="C:membrane"/>
    <property type="evidence" value="ECO:0007669"/>
    <property type="project" value="InterPro"/>
</dbReference>
<evidence type="ECO:0000313" key="6">
    <source>
        <dbReference type="Proteomes" id="UP000623307"/>
    </source>
</evidence>
<evidence type="ECO:0000259" key="2">
    <source>
        <dbReference type="Pfam" id="PF01478"/>
    </source>
</evidence>
<dbReference type="GO" id="GO:0004190">
    <property type="term" value="F:aspartic-type endopeptidase activity"/>
    <property type="evidence" value="ECO:0007669"/>
    <property type="project" value="InterPro"/>
</dbReference>
<evidence type="ECO:0000313" key="4">
    <source>
        <dbReference type="EMBL" id="QRQ91522.1"/>
    </source>
</evidence>
<proteinExistence type="predicted"/>
<dbReference type="Pfam" id="PF01478">
    <property type="entry name" value="Peptidase_A24"/>
    <property type="match status" value="1"/>
</dbReference>
<feature type="domain" description="Prepilin type IV endopeptidase peptidase" evidence="2">
    <location>
        <begin position="2"/>
        <end position="104"/>
    </location>
</feature>
<gene>
    <name evidence="3" type="ORF">D2917_08430</name>
    <name evidence="4" type="ORF">JTE92_00800</name>
</gene>
<dbReference type="InterPro" id="IPR000045">
    <property type="entry name" value="Prepilin_IV_endopep_pep"/>
</dbReference>
<dbReference type="OrthoDB" id="5953125at2"/>
<sequence>MIAALLCAATLYTDFAYRRVPNAMLAAAVLALGLALLAGQGAELPIGTRLAGAGLGLAVTLPVYALGRMAAGDVKFLAVAGLFTGPPGLVMAWVVGSLLGMVHALLALALDGSGLAARRQRAAARMRVGDGEPAPGQGMHAQGNGLAPTAQFACARGIPYAAYLAAGVLCWLAMGR</sequence>
<evidence type="ECO:0000256" key="1">
    <source>
        <dbReference type="SAM" id="Phobius"/>
    </source>
</evidence>
<protein>
    <submittedName>
        <fullName evidence="3">Prepilin peptidase</fullName>
    </submittedName>
</protein>